<evidence type="ECO:0000313" key="2">
    <source>
        <dbReference type="EMBL" id="KPQ45367.1"/>
    </source>
</evidence>
<dbReference type="GO" id="GO:0016757">
    <property type="term" value="F:glycosyltransferase activity"/>
    <property type="evidence" value="ECO:0007669"/>
    <property type="project" value="UniProtKB-KW"/>
</dbReference>
<dbReference type="InterPro" id="IPR029063">
    <property type="entry name" value="SAM-dependent_MTases_sf"/>
</dbReference>
<dbReference type="SUPFAM" id="SSF53335">
    <property type="entry name" value="S-adenosyl-L-methionine-dependent methyltransferases"/>
    <property type="match status" value="1"/>
</dbReference>
<name>A0A0P8CNN0_9EURY</name>
<dbReference type="PANTHER" id="PTHR45947">
    <property type="entry name" value="SULFOQUINOVOSYL TRANSFERASE SQD2"/>
    <property type="match status" value="1"/>
</dbReference>
<dbReference type="EMBL" id="LKCM01000008">
    <property type="protein sequence ID" value="KPQ45367.1"/>
    <property type="molecule type" value="Genomic_DNA"/>
</dbReference>
<dbReference type="CDD" id="cd02440">
    <property type="entry name" value="AdoMet_MTases"/>
    <property type="match status" value="1"/>
</dbReference>
<dbReference type="SUPFAM" id="SSF53756">
    <property type="entry name" value="UDP-Glycosyltransferase/glycogen phosphorylase"/>
    <property type="match status" value="1"/>
</dbReference>
<organism evidence="2 3">
    <name type="scientific">Candidatus Methanoperedens nitratireducens</name>
    <dbReference type="NCBI Taxonomy" id="1392998"/>
    <lineage>
        <taxon>Archaea</taxon>
        <taxon>Methanobacteriati</taxon>
        <taxon>Methanobacteriota</taxon>
        <taxon>Stenosarchaea group</taxon>
        <taxon>Methanomicrobia</taxon>
        <taxon>Methanosarcinales</taxon>
        <taxon>ANME-2 cluster</taxon>
        <taxon>Candidatus Methanoperedentaceae</taxon>
        <taxon>Candidatus Methanoperedens</taxon>
    </lineage>
</organism>
<comment type="caution">
    <text evidence="2">The sequence shown here is derived from an EMBL/GenBank/DDBJ whole genome shotgun (WGS) entry which is preliminary data.</text>
</comment>
<dbReference type="PATRIC" id="fig|1719120.3.peg.46"/>
<dbReference type="InterPro" id="IPR050194">
    <property type="entry name" value="Glycosyltransferase_grp1"/>
</dbReference>
<sequence length="622" mass="72213">MIAALRYEVETDFMKKSNYYEKYWSNPQSDNDMHVADIPKWPIKELKIFYLNIRRFIGEDVLDIGAGEGIFINFLKDNHKSIKSIEALEISENAIKRGKEKHPWLKYTQGSADTKLPYKEEQFDTIIMTDVIEHLLDVDMTLSECYRILKPGGKLILITPDFNLLKKMIISIFFWEKFFYPNNPHVRFFTRKSMKNIMKKHNFKEVFYKWGLTWYGLMPQNMYTVYEKSKFTIGSCLANPNGWRNPGTFGGGEKITKDTFEGLKEYNFEIVQTKNGIFTKKDNINISELQLPIEKTFHPLLDVIDFIYWFFLASVKLIEKIKIIDLVYSPTTNAADFLPCFVVAKLFNKKLIAKCQITIYEGNGNSYFNIYSNYRHENNSLTDSCIRSISAYITLVLLRRCDVIICLTDGVKKSLSNKDIPYEKFEVNYHGIDIARMGMYTYNEKVYDLCFMSRIEEYKGIFDFIALCKEYQKINPLFRAIVIGDGSCLSSVKNKIKELELNDNIEVLGFMVEKRFIYLGKSSLLIFPTIAKEGLGLVIAEAIACGTPVVTYKNRIFEEVFGSLNSVILCENYDKLKKSTFDILSDKDKLNLLFKKAQLEASNFDLKETILRESSIIRSMIS</sequence>
<gene>
    <name evidence="2" type="ORF">MPEBLZ_00041</name>
</gene>
<evidence type="ECO:0000259" key="1">
    <source>
        <dbReference type="Pfam" id="PF00534"/>
    </source>
</evidence>
<feature type="domain" description="Glycosyl transferase family 1" evidence="1">
    <location>
        <begin position="443"/>
        <end position="591"/>
    </location>
</feature>
<dbReference type="InterPro" id="IPR001296">
    <property type="entry name" value="Glyco_trans_1"/>
</dbReference>
<protein>
    <submittedName>
        <fullName evidence="2">Galactosyltransferase</fullName>
    </submittedName>
</protein>
<dbReference type="Proteomes" id="UP000050360">
    <property type="component" value="Unassembled WGS sequence"/>
</dbReference>
<accession>A0A0P8CNN0</accession>
<reference evidence="2 3" key="1">
    <citation type="submission" date="2015-09" db="EMBL/GenBank/DDBJ databases">
        <title>A metagenomics-based metabolic model of nitrate-dependent anaerobic oxidation of methane by Methanoperedens-like archaea.</title>
        <authorList>
            <person name="Arshad A."/>
            <person name="Speth D.R."/>
            <person name="De Graaf R.M."/>
            <person name="Op Den Camp H.J."/>
            <person name="Jetten M.S."/>
            <person name="Welte C.U."/>
        </authorList>
    </citation>
    <scope>NUCLEOTIDE SEQUENCE [LARGE SCALE GENOMIC DNA]</scope>
</reference>
<dbReference type="AlphaFoldDB" id="A0A0P8CNN0"/>
<evidence type="ECO:0000313" key="3">
    <source>
        <dbReference type="Proteomes" id="UP000050360"/>
    </source>
</evidence>
<dbReference type="Gene3D" id="3.40.50.2000">
    <property type="entry name" value="Glycogen Phosphorylase B"/>
    <property type="match status" value="2"/>
</dbReference>
<dbReference type="Pfam" id="PF13489">
    <property type="entry name" value="Methyltransf_23"/>
    <property type="match status" value="1"/>
</dbReference>
<dbReference type="Gene3D" id="3.40.50.150">
    <property type="entry name" value="Vaccinia Virus protein VP39"/>
    <property type="match status" value="1"/>
</dbReference>
<proteinExistence type="predicted"/>
<keyword evidence="2" id="KW-0328">Glycosyltransferase</keyword>
<dbReference type="PANTHER" id="PTHR45947:SF3">
    <property type="entry name" value="SULFOQUINOVOSYL TRANSFERASE SQD2"/>
    <property type="match status" value="1"/>
</dbReference>
<keyword evidence="2" id="KW-0808">Transferase</keyword>
<dbReference type="CDD" id="cd03801">
    <property type="entry name" value="GT4_PimA-like"/>
    <property type="match status" value="1"/>
</dbReference>
<dbReference type="Pfam" id="PF00534">
    <property type="entry name" value="Glycos_transf_1"/>
    <property type="match status" value="1"/>
</dbReference>